<organism evidence="1 2">
    <name type="scientific">Spirosoma rhododendri</name>
    <dbReference type="NCBI Taxonomy" id="2728024"/>
    <lineage>
        <taxon>Bacteria</taxon>
        <taxon>Pseudomonadati</taxon>
        <taxon>Bacteroidota</taxon>
        <taxon>Cytophagia</taxon>
        <taxon>Cytophagales</taxon>
        <taxon>Cytophagaceae</taxon>
        <taxon>Spirosoma</taxon>
    </lineage>
</organism>
<accession>A0A7L5DNU0</accession>
<evidence type="ECO:0000313" key="2">
    <source>
        <dbReference type="Proteomes" id="UP000501128"/>
    </source>
</evidence>
<name>A0A7L5DNU0_9BACT</name>
<dbReference type="Pfam" id="PF11913">
    <property type="entry name" value="DUF3431"/>
    <property type="match status" value="1"/>
</dbReference>
<dbReference type="PANTHER" id="PTHR37490:SF1">
    <property type="entry name" value="GLYCOSYLTRANSFERASE 2-LIKE DOMAIN-CONTAINING PROTEIN"/>
    <property type="match status" value="1"/>
</dbReference>
<sequence length="245" mass="28011">MNQPELVVARYQENLNWLANLPVRRTPDGWSAGVTITVYDKSPDQSAGARAVVLPNVGREAHTYLHHIVSQYDTLADWTIFCQGKPFDHAFDFKKTLRTYIDHTDALIDPVGRPFHWLGHLIDTDDNQGYRLFQPWSKNEDGRGLDLLGFHRALFGTDGPDLYTFVLGAQFAVHRDLIRQRPVDFYRHALDVSVTFPDAAHCYERSWDRVFGIVGIDPSWLAGRETVHLKPIKRLDYPSAPTRQG</sequence>
<gene>
    <name evidence="1" type="ORF">HH216_04240</name>
</gene>
<dbReference type="AlphaFoldDB" id="A0A7L5DNU0"/>
<reference evidence="1 2" key="1">
    <citation type="submission" date="2020-04" db="EMBL/GenBank/DDBJ databases">
        <title>Genome sequencing of novel species.</title>
        <authorList>
            <person name="Heo J."/>
            <person name="Kim S.-J."/>
            <person name="Kim J.-S."/>
            <person name="Hong S.-B."/>
            <person name="Kwon S.-W."/>
        </authorList>
    </citation>
    <scope>NUCLEOTIDE SEQUENCE [LARGE SCALE GENOMIC DNA]</scope>
    <source>
        <strain evidence="1 2">CJU-R4</strain>
    </source>
</reference>
<proteinExistence type="predicted"/>
<dbReference type="InterPro" id="IPR021838">
    <property type="entry name" value="DUF3431"/>
</dbReference>
<dbReference type="KEGG" id="srho:HH216_04240"/>
<protein>
    <submittedName>
        <fullName evidence="1">DUF3431 domain-containing protein</fullName>
    </submittedName>
</protein>
<evidence type="ECO:0000313" key="1">
    <source>
        <dbReference type="EMBL" id="QJD77717.1"/>
    </source>
</evidence>
<dbReference type="EMBL" id="CP051677">
    <property type="protein sequence ID" value="QJD77717.1"/>
    <property type="molecule type" value="Genomic_DNA"/>
</dbReference>
<dbReference type="PANTHER" id="PTHR37490">
    <property type="entry name" value="EXPRESSED PROTEIN"/>
    <property type="match status" value="1"/>
</dbReference>
<dbReference type="Proteomes" id="UP000501128">
    <property type="component" value="Chromosome"/>
</dbReference>
<dbReference type="RefSeq" id="WP_169549661.1">
    <property type="nucleotide sequence ID" value="NZ_CP051677.1"/>
</dbReference>
<keyword evidence="2" id="KW-1185">Reference proteome</keyword>